<dbReference type="EMBL" id="OANT01000010">
    <property type="protein sequence ID" value="SNX46264.1"/>
    <property type="molecule type" value="Genomic_DNA"/>
</dbReference>
<evidence type="ECO:0000256" key="3">
    <source>
        <dbReference type="ARBA" id="ARBA00021563"/>
    </source>
</evidence>
<evidence type="ECO:0000313" key="12">
    <source>
        <dbReference type="Proteomes" id="UP000219042"/>
    </source>
</evidence>
<sequence>MLMTNKKRIRFWAILFLVLFALFIVLQVPAVWLLKKFAPDQRMLQNVSGNIWQGQADWNINTLQGTVHWSTRPWELLRLRVASQVTIHSGQTQLQGVIAYGVAKNIYLQHFNGKISPETLSALVAWQWPSTSINVKDLSVNYKGKTGFQSAEGQLSWSGGMLNYPIGQRFERIDIPPLVGEVSGEKEKLKLLLKDSQKQRMADMLVGADGMLDVQITQRFLLHSPSYQGKAGLDTAVISTRQPLTSLRGQ</sequence>
<evidence type="ECO:0000256" key="9">
    <source>
        <dbReference type="ARBA" id="ARBA00023136"/>
    </source>
</evidence>
<keyword evidence="8" id="KW-0653">Protein transport</keyword>
<evidence type="ECO:0000256" key="5">
    <source>
        <dbReference type="ARBA" id="ARBA00022475"/>
    </source>
</evidence>
<comment type="subcellular location">
    <subcellularLocation>
        <location evidence="1">Cell inner membrane</location>
    </subcellularLocation>
</comment>
<keyword evidence="4" id="KW-0813">Transport</keyword>
<keyword evidence="7" id="KW-0812">Transmembrane</keyword>
<keyword evidence="9" id="KW-0472">Membrane</keyword>
<evidence type="ECO:0000256" key="7">
    <source>
        <dbReference type="ARBA" id="ARBA00022692"/>
    </source>
</evidence>
<keyword evidence="12" id="KW-1185">Reference proteome</keyword>
<dbReference type="AlphaFoldDB" id="A0A240EC31"/>
<evidence type="ECO:0000313" key="11">
    <source>
        <dbReference type="EMBL" id="SNX46264.1"/>
    </source>
</evidence>
<evidence type="ECO:0000256" key="8">
    <source>
        <dbReference type="ARBA" id="ARBA00022927"/>
    </source>
</evidence>
<organism evidence="11 12">
    <name type="scientific">Acinetobacter puyangensis</name>
    <dbReference type="NCBI Taxonomy" id="1096779"/>
    <lineage>
        <taxon>Bacteria</taxon>
        <taxon>Pseudomonadati</taxon>
        <taxon>Pseudomonadota</taxon>
        <taxon>Gammaproteobacteria</taxon>
        <taxon>Moraxellales</taxon>
        <taxon>Moraxellaceae</taxon>
        <taxon>Acinetobacter</taxon>
    </lineage>
</organism>
<accession>A0A240EC31</accession>
<proteinExistence type="inferred from homology"/>
<comment type="similarity">
    <text evidence="2">Belongs to the GSP N family.</text>
</comment>
<dbReference type="GO" id="GO:0015627">
    <property type="term" value="C:type II protein secretion system complex"/>
    <property type="evidence" value="ECO:0007669"/>
    <property type="project" value="InterPro"/>
</dbReference>
<evidence type="ECO:0000256" key="6">
    <source>
        <dbReference type="ARBA" id="ARBA00022519"/>
    </source>
</evidence>
<evidence type="ECO:0000256" key="4">
    <source>
        <dbReference type="ARBA" id="ARBA00022448"/>
    </source>
</evidence>
<keyword evidence="5" id="KW-1003">Cell membrane</keyword>
<protein>
    <recommendedName>
        <fullName evidence="3">Type II secretion system protein N</fullName>
    </recommendedName>
    <alternativeName>
        <fullName evidence="10">General secretion pathway protein N</fullName>
    </alternativeName>
</protein>
<gene>
    <name evidence="11" type="ORF">SAMN05421731_11011</name>
</gene>
<dbReference type="Proteomes" id="UP000219042">
    <property type="component" value="Unassembled WGS sequence"/>
</dbReference>
<dbReference type="GO" id="GO:0005886">
    <property type="term" value="C:plasma membrane"/>
    <property type="evidence" value="ECO:0007669"/>
    <property type="project" value="UniProtKB-SubCell"/>
</dbReference>
<name>A0A240EC31_9GAMM</name>
<dbReference type="InterPro" id="IPR022792">
    <property type="entry name" value="T2SS_protein-GspN"/>
</dbReference>
<evidence type="ECO:0000256" key="10">
    <source>
        <dbReference type="ARBA" id="ARBA00030772"/>
    </source>
</evidence>
<reference evidence="12" key="1">
    <citation type="submission" date="2016-09" db="EMBL/GenBank/DDBJ databases">
        <authorList>
            <person name="Varghese N."/>
            <person name="Submissions S."/>
        </authorList>
    </citation>
    <scope>NUCLEOTIDE SEQUENCE [LARGE SCALE GENOMIC DNA]</scope>
    <source>
        <strain evidence="12">ANC 4466</strain>
    </source>
</reference>
<keyword evidence="6" id="KW-0997">Cell inner membrane</keyword>
<evidence type="ECO:0000256" key="2">
    <source>
        <dbReference type="ARBA" id="ARBA00007208"/>
    </source>
</evidence>
<evidence type="ECO:0000256" key="1">
    <source>
        <dbReference type="ARBA" id="ARBA00004533"/>
    </source>
</evidence>
<dbReference type="Pfam" id="PF01203">
    <property type="entry name" value="T2SSN"/>
    <property type="match status" value="1"/>
</dbReference>
<dbReference type="GO" id="GO:0015628">
    <property type="term" value="P:protein secretion by the type II secretion system"/>
    <property type="evidence" value="ECO:0007669"/>
    <property type="project" value="InterPro"/>
</dbReference>